<dbReference type="SUPFAM" id="SSF47384">
    <property type="entry name" value="Homodimeric domain of signal transducing histidine kinase"/>
    <property type="match status" value="1"/>
</dbReference>
<dbReference type="PANTHER" id="PTHR43304:SF1">
    <property type="entry name" value="PAC DOMAIN-CONTAINING PROTEIN"/>
    <property type="match status" value="1"/>
</dbReference>
<name>A0ABR6W6K1_9BACT</name>
<proteinExistence type="predicted"/>
<organism evidence="7 8">
    <name type="scientific">Spirosoma utsteinense</name>
    <dbReference type="NCBI Taxonomy" id="2585773"/>
    <lineage>
        <taxon>Bacteria</taxon>
        <taxon>Pseudomonadati</taxon>
        <taxon>Bacteroidota</taxon>
        <taxon>Cytophagia</taxon>
        <taxon>Cytophagales</taxon>
        <taxon>Cytophagaceae</taxon>
        <taxon>Spirosoma</taxon>
    </lineage>
</organism>
<dbReference type="InterPro" id="IPR004358">
    <property type="entry name" value="Sig_transdc_His_kin-like_C"/>
</dbReference>
<feature type="domain" description="Histidine kinase" evidence="6">
    <location>
        <begin position="544"/>
        <end position="775"/>
    </location>
</feature>
<dbReference type="InterPro" id="IPR035965">
    <property type="entry name" value="PAS-like_dom_sf"/>
</dbReference>
<dbReference type="Gene3D" id="1.10.287.130">
    <property type="match status" value="1"/>
</dbReference>
<dbReference type="InterPro" id="IPR005467">
    <property type="entry name" value="His_kinase_dom"/>
</dbReference>
<dbReference type="SUPFAM" id="SSF55785">
    <property type="entry name" value="PYP-like sensor domain (PAS domain)"/>
    <property type="match status" value="4"/>
</dbReference>
<dbReference type="SMART" id="SM00387">
    <property type="entry name" value="HATPase_c"/>
    <property type="match status" value="1"/>
</dbReference>
<dbReference type="Proteomes" id="UP000700732">
    <property type="component" value="Unassembled WGS sequence"/>
</dbReference>
<keyword evidence="3" id="KW-0597">Phosphoprotein</keyword>
<dbReference type="EMBL" id="VFIA01000009">
    <property type="protein sequence ID" value="MBC3791440.1"/>
    <property type="molecule type" value="Genomic_DNA"/>
</dbReference>
<dbReference type="Gene3D" id="3.30.450.20">
    <property type="entry name" value="PAS domain"/>
    <property type="match status" value="4"/>
</dbReference>
<comment type="caution">
    <text evidence="7">The sequence shown here is derived from an EMBL/GenBank/DDBJ whole genome shotgun (WGS) entry which is preliminary data.</text>
</comment>
<evidence type="ECO:0000259" key="6">
    <source>
        <dbReference type="PROSITE" id="PS50109"/>
    </source>
</evidence>
<dbReference type="InterPro" id="IPR052162">
    <property type="entry name" value="Sensor_kinase/Photoreceptor"/>
</dbReference>
<dbReference type="Pfam" id="PF00512">
    <property type="entry name" value="HisKA"/>
    <property type="match status" value="1"/>
</dbReference>
<dbReference type="InterPro" id="IPR003661">
    <property type="entry name" value="HisK_dim/P_dom"/>
</dbReference>
<dbReference type="Pfam" id="PF02518">
    <property type="entry name" value="HATPase_c"/>
    <property type="match status" value="1"/>
</dbReference>
<dbReference type="Pfam" id="PF08448">
    <property type="entry name" value="PAS_4"/>
    <property type="match status" value="1"/>
</dbReference>
<protein>
    <recommendedName>
        <fullName evidence="2">histidine kinase</fullName>
        <ecNumber evidence="2">2.7.13.3</ecNumber>
    </recommendedName>
</protein>
<dbReference type="SMART" id="SM00388">
    <property type="entry name" value="HisKA"/>
    <property type="match status" value="1"/>
</dbReference>
<dbReference type="InterPro" id="IPR036097">
    <property type="entry name" value="HisK_dim/P_sf"/>
</dbReference>
<evidence type="ECO:0000256" key="2">
    <source>
        <dbReference type="ARBA" id="ARBA00012438"/>
    </source>
</evidence>
<reference evidence="7 8" key="1">
    <citation type="submission" date="2019-06" db="EMBL/GenBank/DDBJ databases">
        <title>Spirosoma utsteinense sp. nov. isolated from Antarctic ice-free soils.</title>
        <authorList>
            <person name="Tahon G."/>
        </authorList>
    </citation>
    <scope>NUCLEOTIDE SEQUENCE [LARGE SCALE GENOMIC DNA]</scope>
    <source>
        <strain evidence="7 8">LMG 31447</strain>
    </source>
</reference>
<dbReference type="InterPro" id="IPR036890">
    <property type="entry name" value="HATPase_C_sf"/>
</dbReference>
<keyword evidence="8" id="KW-1185">Reference proteome</keyword>
<evidence type="ECO:0000256" key="3">
    <source>
        <dbReference type="ARBA" id="ARBA00022553"/>
    </source>
</evidence>
<dbReference type="NCBIfam" id="TIGR00229">
    <property type="entry name" value="sensory_box"/>
    <property type="match status" value="1"/>
</dbReference>
<evidence type="ECO:0000313" key="8">
    <source>
        <dbReference type="Proteomes" id="UP000700732"/>
    </source>
</evidence>
<keyword evidence="4" id="KW-0808">Transferase</keyword>
<accession>A0ABR6W6K1</accession>
<evidence type="ECO:0000256" key="5">
    <source>
        <dbReference type="ARBA" id="ARBA00022777"/>
    </source>
</evidence>
<dbReference type="PROSITE" id="PS50109">
    <property type="entry name" value="HIS_KIN"/>
    <property type="match status" value="1"/>
</dbReference>
<dbReference type="PANTHER" id="PTHR43304">
    <property type="entry name" value="PHYTOCHROME-LIKE PROTEIN CPH1"/>
    <property type="match status" value="1"/>
</dbReference>
<dbReference type="InterPro" id="IPR003594">
    <property type="entry name" value="HATPase_dom"/>
</dbReference>
<evidence type="ECO:0000256" key="4">
    <source>
        <dbReference type="ARBA" id="ARBA00022679"/>
    </source>
</evidence>
<sequence>MTPHPKAADTPEKESFLLAILNQSPTPMLAFEPLHDGQGTIDDFRVNFANGAAERMTFMSLADMRKVSLLQTCPSAGPLGLIDRLVHVVKSGEEVRDEIYVDFLDVWIDVSVTPLARGFVATLLDITARKRAEAELEERGRRLQGVLDASMNGIITYVAVRAQSKDGKQGSIVDFQFQTINRAAMNVLGLTENPVGMNMLSLFPSLIAHDFFDQYIDVVETGNPLRFETDYSDGKGAEGWYDVAVAKLDDGFVITFNDMTYLKNAKQVEQQQTELVNSVLDGAINSIIAYEAIRDPASGVICDFKIILANPAAEHYLERLGTELIGQKLLTLYPEELDMGLMARYVNTVETGQPFRTEAFYQDTATWIDLSGSKLGDGLVVTFSDITINKQAALELTQQAEFVSKLLDGSLNGVMSNDPVYDDQGVLIDLRILSANQAAELYLGSSECDLVGKNLLELYPQHIDMGLFAMYERVLRTKQPERMEAYHRADVEVWLDSSATPLDGDGLVISFIDITERKKAQRQADTLIGELRKSNANLEQFAYVASHDLQEPLRKVMAFGDILQKQYSSLLDETGADMIRRMQSAAERMQILIRDLLTFSRVTSNSDEFCPVDLSAVVRDVLTDLDTTVIEKGARAEIDSLPTIKGDALQWRQLFQNLLSNALKFTRAETIPHIRITYTKVNTPEPGFATLVPVDLLTLAYHRIDVSDNGIGFESQYAEQIFQLFQRLHTRSHYTGTGIGLSIVQKVVENHRGYIQAQGRPGEGSVFTILLPIGNV</sequence>
<evidence type="ECO:0000256" key="1">
    <source>
        <dbReference type="ARBA" id="ARBA00000085"/>
    </source>
</evidence>
<dbReference type="Gene3D" id="3.30.565.10">
    <property type="entry name" value="Histidine kinase-like ATPase, C-terminal domain"/>
    <property type="match status" value="1"/>
</dbReference>
<keyword evidence="5" id="KW-0418">Kinase</keyword>
<gene>
    <name evidence="7" type="ORF">FH603_1942</name>
</gene>
<dbReference type="CDD" id="cd00082">
    <property type="entry name" value="HisKA"/>
    <property type="match status" value="1"/>
</dbReference>
<dbReference type="SUPFAM" id="SSF55874">
    <property type="entry name" value="ATPase domain of HSP90 chaperone/DNA topoisomerase II/histidine kinase"/>
    <property type="match status" value="1"/>
</dbReference>
<dbReference type="PRINTS" id="PR00344">
    <property type="entry name" value="BCTRLSENSOR"/>
</dbReference>
<dbReference type="InterPro" id="IPR013656">
    <property type="entry name" value="PAS_4"/>
</dbReference>
<dbReference type="SMART" id="SM00091">
    <property type="entry name" value="PAS"/>
    <property type="match status" value="3"/>
</dbReference>
<dbReference type="CDD" id="cd00130">
    <property type="entry name" value="PAS"/>
    <property type="match status" value="3"/>
</dbReference>
<dbReference type="RefSeq" id="WP_186737241.1">
    <property type="nucleotide sequence ID" value="NZ_VFIA01000009.1"/>
</dbReference>
<evidence type="ECO:0000313" key="7">
    <source>
        <dbReference type="EMBL" id="MBC3791440.1"/>
    </source>
</evidence>
<dbReference type="EC" id="2.7.13.3" evidence="2"/>
<comment type="catalytic activity">
    <reaction evidence="1">
        <text>ATP + protein L-histidine = ADP + protein N-phospho-L-histidine.</text>
        <dbReference type="EC" id="2.7.13.3"/>
    </reaction>
</comment>
<dbReference type="InterPro" id="IPR000014">
    <property type="entry name" value="PAS"/>
</dbReference>